<name>A0AAD5KB98_9FUNG</name>
<dbReference type="Proteomes" id="UP001209540">
    <property type="component" value="Unassembled WGS sequence"/>
</dbReference>
<evidence type="ECO:0000313" key="4">
    <source>
        <dbReference type="Proteomes" id="UP001209540"/>
    </source>
</evidence>
<sequence length="150" mass="15265">MQRIILLVLASFLGFFAISTYAAGDNAGAGADNAAMGAGAGLATGSNTQQPSGRLAIGDPTRKTTHSTTTDEETGEVVETPEEATREGKGEGEVEEEDEDQPSQGQQGRGGAQQGGPRSGDGFKNSGAFDGVTDVTTDVTDAPDDVTDIN</sequence>
<accession>A0AAD5KB98</accession>
<protein>
    <submittedName>
        <fullName evidence="3">Uncharacterized protein</fullName>
    </submittedName>
</protein>
<reference evidence="3" key="2">
    <citation type="submission" date="2023-02" db="EMBL/GenBank/DDBJ databases">
        <authorList>
            <consortium name="DOE Joint Genome Institute"/>
            <person name="Mondo S.J."/>
            <person name="Chang Y."/>
            <person name="Wang Y."/>
            <person name="Ahrendt S."/>
            <person name="Andreopoulos W."/>
            <person name="Barry K."/>
            <person name="Beard J."/>
            <person name="Benny G.L."/>
            <person name="Blankenship S."/>
            <person name="Bonito G."/>
            <person name="Cuomo C."/>
            <person name="Desiro A."/>
            <person name="Gervers K.A."/>
            <person name="Hundley H."/>
            <person name="Kuo A."/>
            <person name="LaButti K."/>
            <person name="Lang B.F."/>
            <person name="Lipzen A."/>
            <person name="O'Donnell K."/>
            <person name="Pangilinan J."/>
            <person name="Reynolds N."/>
            <person name="Sandor L."/>
            <person name="Smith M.W."/>
            <person name="Tsang A."/>
            <person name="Grigoriev I.V."/>
            <person name="Stajich J.E."/>
            <person name="Spatafora J.W."/>
        </authorList>
    </citation>
    <scope>NUCLEOTIDE SEQUENCE</scope>
    <source>
        <strain evidence="3">RSA 2281</strain>
    </source>
</reference>
<feature type="signal peptide" evidence="2">
    <location>
        <begin position="1"/>
        <end position="22"/>
    </location>
</feature>
<reference evidence="3" key="1">
    <citation type="journal article" date="2022" name="IScience">
        <title>Evolution of zygomycete secretomes and the origins of terrestrial fungal ecologies.</title>
        <authorList>
            <person name="Chang Y."/>
            <person name="Wang Y."/>
            <person name="Mondo S."/>
            <person name="Ahrendt S."/>
            <person name="Andreopoulos W."/>
            <person name="Barry K."/>
            <person name="Beard J."/>
            <person name="Benny G.L."/>
            <person name="Blankenship S."/>
            <person name="Bonito G."/>
            <person name="Cuomo C."/>
            <person name="Desiro A."/>
            <person name="Gervers K.A."/>
            <person name="Hundley H."/>
            <person name="Kuo A."/>
            <person name="LaButti K."/>
            <person name="Lang B.F."/>
            <person name="Lipzen A."/>
            <person name="O'Donnell K."/>
            <person name="Pangilinan J."/>
            <person name="Reynolds N."/>
            <person name="Sandor L."/>
            <person name="Smith M.E."/>
            <person name="Tsang A."/>
            <person name="Grigoriev I.V."/>
            <person name="Stajich J.E."/>
            <person name="Spatafora J.W."/>
        </authorList>
    </citation>
    <scope>NUCLEOTIDE SEQUENCE</scope>
    <source>
        <strain evidence="3">RSA 2281</strain>
    </source>
</reference>
<feature type="compositionally biased region" description="Gly residues" evidence="1">
    <location>
        <begin position="107"/>
        <end position="119"/>
    </location>
</feature>
<feature type="compositionally biased region" description="Low complexity" evidence="1">
    <location>
        <begin position="130"/>
        <end position="140"/>
    </location>
</feature>
<dbReference type="AlphaFoldDB" id="A0AAD5KB98"/>
<evidence type="ECO:0000256" key="2">
    <source>
        <dbReference type="SAM" id="SignalP"/>
    </source>
</evidence>
<keyword evidence="2" id="KW-0732">Signal</keyword>
<evidence type="ECO:0000256" key="1">
    <source>
        <dbReference type="SAM" id="MobiDB-lite"/>
    </source>
</evidence>
<gene>
    <name evidence="3" type="ORF">BDA99DRAFT_536587</name>
</gene>
<evidence type="ECO:0000313" key="3">
    <source>
        <dbReference type="EMBL" id="KAI9265098.1"/>
    </source>
</evidence>
<feature type="compositionally biased region" description="Acidic residues" evidence="1">
    <location>
        <begin position="70"/>
        <end position="82"/>
    </location>
</feature>
<feature type="compositionally biased region" description="Acidic residues" evidence="1">
    <location>
        <begin position="141"/>
        <end position="150"/>
    </location>
</feature>
<keyword evidence="4" id="KW-1185">Reference proteome</keyword>
<feature type="compositionally biased region" description="Basic and acidic residues" evidence="1">
    <location>
        <begin position="83"/>
        <end position="92"/>
    </location>
</feature>
<feature type="region of interest" description="Disordered" evidence="1">
    <location>
        <begin position="39"/>
        <end position="150"/>
    </location>
</feature>
<comment type="caution">
    <text evidence="3">The sequence shown here is derived from an EMBL/GenBank/DDBJ whole genome shotgun (WGS) entry which is preliminary data.</text>
</comment>
<dbReference type="EMBL" id="JAIXMP010000011">
    <property type="protein sequence ID" value="KAI9265098.1"/>
    <property type="molecule type" value="Genomic_DNA"/>
</dbReference>
<organism evidence="3 4">
    <name type="scientific">Phascolomyces articulosus</name>
    <dbReference type="NCBI Taxonomy" id="60185"/>
    <lineage>
        <taxon>Eukaryota</taxon>
        <taxon>Fungi</taxon>
        <taxon>Fungi incertae sedis</taxon>
        <taxon>Mucoromycota</taxon>
        <taxon>Mucoromycotina</taxon>
        <taxon>Mucoromycetes</taxon>
        <taxon>Mucorales</taxon>
        <taxon>Lichtheimiaceae</taxon>
        <taxon>Phascolomyces</taxon>
    </lineage>
</organism>
<proteinExistence type="predicted"/>
<feature type="chain" id="PRO_5042026226" evidence="2">
    <location>
        <begin position="23"/>
        <end position="150"/>
    </location>
</feature>